<evidence type="ECO:0000313" key="2">
    <source>
        <dbReference type="EMBL" id="GAB63107.1"/>
    </source>
</evidence>
<keyword evidence="1" id="KW-0472">Membrane</keyword>
<protein>
    <submittedName>
        <fullName evidence="2">Uncharacterized protein</fullName>
    </submittedName>
</protein>
<dbReference type="EMBL" id="BAFH01000003">
    <property type="protein sequence ID" value="GAB63107.1"/>
    <property type="molecule type" value="Genomic_DNA"/>
</dbReference>
<dbReference type="STRING" id="247490.KSU1_C1511"/>
<accession>I3IN12</accession>
<name>I3IN12_9BACT</name>
<gene>
    <name evidence="2" type="ORF">KSU1_C1511</name>
</gene>
<comment type="caution">
    <text evidence="2">The sequence shown here is derived from an EMBL/GenBank/DDBJ whole genome shotgun (WGS) entry which is preliminary data.</text>
</comment>
<sequence length="64" mass="7509">MEAILFFITILGALYSHLSCKRAFNRYATKEIKIPQKSLRHMYKEIPVICFIVFVIFILICLSL</sequence>
<organism evidence="2 3">
    <name type="scientific">Candidatus Jettenia caeni</name>
    <dbReference type="NCBI Taxonomy" id="247490"/>
    <lineage>
        <taxon>Bacteria</taxon>
        <taxon>Pseudomonadati</taxon>
        <taxon>Planctomycetota</taxon>
        <taxon>Candidatus Brocadiia</taxon>
        <taxon>Candidatus Brocadiales</taxon>
        <taxon>Candidatus Brocadiaceae</taxon>
        <taxon>Candidatus Jettenia</taxon>
    </lineage>
</organism>
<evidence type="ECO:0000256" key="1">
    <source>
        <dbReference type="SAM" id="Phobius"/>
    </source>
</evidence>
<proteinExistence type="predicted"/>
<keyword evidence="1" id="KW-0812">Transmembrane</keyword>
<evidence type="ECO:0000313" key="3">
    <source>
        <dbReference type="Proteomes" id="UP000002985"/>
    </source>
</evidence>
<dbReference type="Proteomes" id="UP000002985">
    <property type="component" value="Unassembled WGS sequence"/>
</dbReference>
<feature type="transmembrane region" description="Helical" evidence="1">
    <location>
        <begin position="42"/>
        <end position="62"/>
    </location>
</feature>
<reference evidence="2 3" key="1">
    <citation type="journal article" date="2012" name="FEBS Lett.">
        <title>Anammox organism KSU-1 expresses a NirK-type copper-containing nitrite reductase instead of a NirS-type with cytochrome cd1.</title>
        <authorList>
            <person name="Hira D."/>
            <person name="Toh H."/>
            <person name="Migita C.T."/>
            <person name="Okubo H."/>
            <person name="Nishiyama T."/>
            <person name="Hattori M."/>
            <person name="Furukawa K."/>
            <person name="Fujii T."/>
        </authorList>
    </citation>
    <scope>NUCLEOTIDE SEQUENCE [LARGE SCALE GENOMIC DNA]</scope>
</reference>
<dbReference type="AlphaFoldDB" id="I3IN12"/>
<keyword evidence="3" id="KW-1185">Reference proteome</keyword>
<keyword evidence="1" id="KW-1133">Transmembrane helix</keyword>